<keyword evidence="8" id="KW-1185">Reference proteome</keyword>
<dbReference type="InterPro" id="IPR042814">
    <property type="entry name" value="Morn5"/>
</dbReference>
<reference evidence="7" key="1">
    <citation type="submission" date="2023-07" db="EMBL/GenBank/DDBJ databases">
        <authorList>
            <person name="Stuckert A."/>
        </authorList>
    </citation>
    <scope>NUCLEOTIDE SEQUENCE</scope>
</reference>
<evidence type="ECO:0000313" key="7">
    <source>
        <dbReference type="EMBL" id="CAJ0928473.1"/>
    </source>
</evidence>
<keyword evidence="4" id="KW-0282">Flagellum</keyword>
<dbReference type="Pfam" id="PF02493">
    <property type="entry name" value="MORN"/>
    <property type="match status" value="2"/>
</dbReference>
<evidence type="ECO:0000256" key="6">
    <source>
        <dbReference type="ARBA" id="ARBA00023273"/>
    </source>
</evidence>
<dbReference type="EMBL" id="CAUEEQ010005224">
    <property type="protein sequence ID" value="CAJ0928473.1"/>
    <property type="molecule type" value="Genomic_DNA"/>
</dbReference>
<keyword evidence="3" id="KW-0677">Repeat</keyword>
<dbReference type="InterPro" id="IPR003409">
    <property type="entry name" value="MORN"/>
</dbReference>
<evidence type="ECO:0000256" key="4">
    <source>
        <dbReference type="ARBA" id="ARBA00022846"/>
    </source>
</evidence>
<keyword evidence="5" id="KW-0969">Cilium</keyword>
<evidence type="ECO:0000256" key="2">
    <source>
        <dbReference type="ARBA" id="ARBA00016322"/>
    </source>
</evidence>
<proteinExistence type="predicted"/>
<sequence length="307" mass="34442">MQDAEEHSAALRIAFPSWHRYLTTALHHHMDQRSAILTGAGAEGDQESSGLCSLLSTSLTCSPARTTVTSSRGFRTGRADELSDWLQRCRCDMSSSITEVSRYRLQDPGTPHQQRCSQSLSSVATDGMRLEGKGEYILPTETRYEGAMKDGMFHGQGTLYFPNGSKYEAQWDSGIALEGKYTFADGLQYEKERWRYCDGYDRRFYTEICNGLKPAGRSQLTNLDPPRQIPDGCYDCGDGFYDPVSRVVNDYQHRFLRNAGKKKKMYTHVCREIRLYKIDPGLGVWGGNPPNTGRTCKLLADVVLGGI</sequence>
<dbReference type="Proteomes" id="UP001176940">
    <property type="component" value="Unassembled WGS sequence"/>
</dbReference>
<dbReference type="PANTHER" id="PTHR46437">
    <property type="entry name" value="MORN REPEAT-CONTAINING PROTEIN 5"/>
    <property type="match status" value="1"/>
</dbReference>
<organism evidence="7 8">
    <name type="scientific">Ranitomeya imitator</name>
    <name type="common">mimic poison frog</name>
    <dbReference type="NCBI Taxonomy" id="111125"/>
    <lineage>
        <taxon>Eukaryota</taxon>
        <taxon>Metazoa</taxon>
        <taxon>Chordata</taxon>
        <taxon>Craniata</taxon>
        <taxon>Vertebrata</taxon>
        <taxon>Euteleostomi</taxon>
        <taxon>Amphibia</taxon>
        <taxon>Batrachia</taxon>
        <taxon>Anura</taxon>
        <taxon>Neobatrachia</taxon>
        <taxon>Hyloidea</taxon>
        <taxon>Dendrobatidae</taxon>
        <taxon>Dendrobatinae</taxon>
        <taxon>Ranitomeya</taxon>
    </lineage>
</organism>
<evidence type="ECO:0000256" key="3">
    <source>
        <dbReference type="ARBA" id="ARBA00022737"/>
    </source>
</evidence>
<protein>
    <recommendedName>
        <fullName evidence="2">MORN repeat-containing protein 5</fullName>
    </recommendedName>
</protein>
<comment type="caution">
    <text evidence="7">The sequence shown here is derived from an EMBL/GenBank/DDBJ whole genome shotgun (WGS) entry which is preliminary data.</text>
</comment>
<evidence type="ECO:0000256" key="5">
    <source>
        <dbReference type="ARBA" id="ARBA00023069"/>
    </source>
</evidence>
<dbReference type="Gene3D" id="2.20.110.10">
    <property type="entry name" value="Histone H3 K4-specific methyltransferase SET7/9 N-terminal domain"/>
    <property type="match status" value="1"/>
</dbReference>
<dbReference type="SUPFAM" id="SSF82185">
    <property type="entry name" value="Histone H3 K4-specific methyltransferase SET7/9 N-terminal domain"/>
    <property type="match status" value="1"/>
</dbReference>
<evidence type="ECO:0000256" key="1">
    <source>
        <dbReference type="ARBA" id="ARBA00004230"/>
    </source>
</evidence>
<comment type="subcellular location">
    <subcellularLocation>
        <location evidence="1">Cell projection</location>
        <location evidence="1">Cilium</location>
        <location evidence="1">Flagellum</location>
    </subcellularLocation>
</comment>
<keyword evidence="6" id="KW-0966">Cell projection</keyword>
<dbReference type="PANTHER" id="PTHR46437:SF1">
    <property type="entry name" value="MORN REPEAT-CONTAINING PROTEIN 5"/>
    <property type="match status" value="1"/>
</dbReference>
<dbReference type="SMART" id="SM00698">
    <property type="entry name" value="MORN"/>
    <property type="match status" value="1"/>
</dbReference>
<name>A0ABN9KYB1_9NEOB</name>
<accession>A0ABN9KYB1</accession>
<evidence type="ECO:0000313" key="8">
    <source>
        <dbReference type="Proteomes" id="UP001176940"/>
    </source>
</evidence>
<gene>
    <name evidence="7" type="ORF">RIMI_LOCUS3468775</name>
</gene>